<dbReference type="PANTHER" id="PTHR32141">
    <property type="match status" value="1"/>
</dbReference>
<dbReference type="PANTHER" id="PTHR32141:SF179">
    <property type="entry name" value="F-BOX DOMAIN-CONTAINING PROTEIN"/>
    <property type="match status" value="1"/>
</dbReference>
<feature type="domain" description="F-box" evidence="1">
    <location>
        <begin position="16"/>
        <end position="77"/>
    </location>
</feature>
<proteinExistence type="predicted"/>
<name>A0AAD6ENF3_9POAL</name>
<dbReference type="InterPro" id="IPR001810">
    <property type="entry name" value="F-box_dom"/>
</dbReference>
<dbReference type="Pfam" id="PF08387">
    <property type="entry name" value="FBD"/>
    <property type="match status" value="1"/>
</dbReference>
<dbReference type="PROSITE" id="PS50181">
    <property type="entry name" value="FBOX"/>
    <property type="match status" value="1"/>
</dbReference>
<accession>A0AAD6ENF3</accession>
<dbReference type="Pfam" id="PF24758">
    <property type="entry name" value="LRR_At5g56370"/>
    <property type="match status" value="1"/>
</dbReference>
<dbReference type="InterPro" id="IPR036047">
    <property type="entry name" value="F-box-like_dom_sf"/>
</dbReference>
<dbReference type="Proteomes" id="UP001210211">
    <property type="component" value="Unassembled WGS sequence"/>
</dbReference>
<sequence length="444" mass="49937">MSFTTKRSKLTEPDAPDFISALPNEVLSSILSLVPVKDAARTSVLSSRWRHLWKEAPLRLDDASIEPDELTLVFNKLEWSRKAVSKIILGSHGPIESLRLSRFTKPKLFPEMDRILESATQKGLRKLTLLANFDYKNHYVLPRSLLCCNSLHQLSLGGCEFPEELSLPVSIFPNLKELRLAKVSLSNDSLQMLLSGCRSLETLHFISFGGLCITISSPSLRNLVWDSSVVVQELIIKDVPNLESLMFSEHTTALCKVKVLNAPKLQLLGPLRMDFRALQLGSTFFDRQAERYRWPIGQSCVKVKASPCQMKRLSSVKTLAIKMEPSLNRRVPDILRCFPCLENLYIRKGEGSLSGNRNYSDLGTWDEQGSLSFLDHLKTVTVKGFYDDRSDVELVRYLVFHGNKLRKITLLCSKQTFSNTTGMEQDFLIAGTGADGDAAAEHED</sequence>
<comment type="caution">
    <text evidence="2">The sequence shown here is derived from an EMBL/GenBank/DDBJ whole genome shotgun (WGS) entry which is preliminary data.</text>
</comment>
<organism evidence="2 3">
    <name type="scientific">Rhynchospora tenuis</name>
    <dbReference type="NCBI Taxonomy" id="198213"/>
    <lineage>
        <taxon>Eukaryota</taxon>
        <taxon>Viridiplantae</taxon>
        <taxon>Streptophyta</taxon>
        <taxon>Embryophyta</taxon>
        <taxon>Tracheophyta</taxon>
        <taxon>Spermatophyta</taxon>
        <taxon>Magnoliopsida</taxon>
        <taxon>Liliopsida</taxon>
        <taxon>Poales</taxon>
        <taxon>Cyperaceae</taxon>
        <taxon>Cyperoideae</taxon>
        <taxon>Rhynchosporeae</taxon>
        <taxon>Rhynchospora</taxon>
    </lineage>
</organism>
<dbReference type="CDD" id="cd22160">
    <property type="entry name" value="F-box_AtFBL13-like"/>
    <property type="match status" value="1"/>
</dbReference>
<dbReference type="Gene3D" id="1.20.1280.50">
    <property type="match status" value="1"/>
</dbReference>
<dbReference type="InterPro" id="IPR055411">
    <property type="entry name" value="LRR_FXL15/At3g58940/PEG3-like"/>
</dbReference>
<evidence type="ECO:0000313" key="2">
    <source>
        <dbReference type="EMBL" id="KAJ3690827.1"/>
    </source>
</evidence>
<reference evidence="2 3" key="1">
    <citation type="journal article" date="2022" name="Cell">
        <title>Repeat-based holocentromeres influence genome architecture and karyotype evolution.</title>
        <authorList>
            <person name="Hofstatter P.G."/>
            <person name="Thangavel G."/>
            <person name="Lux T."/>
            <person name="Neumann P."/>
            <person name="Vondrak T."/>
            <person name="Novak P."/>
            <person name="Zhang M."/>
            <person name="Costa L."/>
            <person name="Castellani M."/>
            <person name="Scott A."/>
            <person name="Toegelov H."/>
            <person name="Fuchs J."/>
            <person name="Mata-Sucre Y."/>
            <person name="Dias Y."/>
            <person name="Vanzela A.L.L."/>
            <person name="Huettel B."/>
            <person name="Almeida C.C.S."/>
            <person name="Simkova H."/>
            <person name="Souza G."/>
            <person name="Pedrosa-Harand A."/>
            <person name="Macas J."/>
            <person name="Mayer K.F.X."/>
            <person name="Houben A."/>
            <person name="Marques A."/>
        </authorList>
    </citation>
    <scope>NUCLEOTIDE SEQUENCE [LARGE SCALE GENOMIC DNA]</scope>
    <source>
        <strain evidence="2">RhyTen1mFocal</strain>
    </source>
</reference>
<dbReference type="InterPro" id="IPR006566">
    <property type="entry name" value="FBD"/>
</dbReference>
<dbReference type="InterPro" id="IPR053781">
    <property type="entry name" value="F-box_AtFBL13-like"/>
</dbReference>
<dbReference type="InterPro" id="IPR032675">
    <property type="entry name" value="LRR_dom_sf"/>
</dbReference>
<evidence type="ECO:0000313" key="3">
    <source>
        <dbReference type="Proteomes" id="UP001210211"/>
    </source>
</evidence>
<evidence type="ECO:0000259" key="1">
    <source>
        <dbReference type="PROSITE" id="PS50181"/>
    </source>
</evidence>
<gene>
    <name evidence="2" type="ORF">LUZ61_019991</name>
</gene>
<dbReference type="SUPFAM" id="SSF81383">
    <property type="entry name" value="F-box domain"/>
    <property type="match status" value="1"/>
</dbReference>
<dbReference type="EMBL" id="JAMRDG010000002">
    <property type="protein sequence ID" value="KAJ3690827.1"/>
    <property type="molecule type" value="Genomic_DNA"/>
</dbReference>
<dbReference type="SMART" id="SM00256">
    <property type="entry name" value="FBOX"/>
    <property type="match status" value="1"/>
</dbReference>
<keyword evidence="3" id="KW-1185">Reference proteome</keyword>
<protein>
    <recommendedName>
        <fullName evidence="1">F-box domain-containing protein</fullName>
    </recommendedName>
</protein>
<dbReference type="SUPFAM" id="SSF52047">
    <property type="entry name" value="RNI-like"/>
    <property type="match status" value="1"/>
</dbReference>
<dbReference type="InterPro" id="IPR055302">
    <property type="entry name" value="F-box_dom-containing"/>
</dbReference>
<dbReference type="AlphaFoldDB" id="A0AAD6ENF3"/>
<dbReference type="Gene3D" id="3.80.10.10">
    <property type="entry name" value="Ribonuclease Inhibitor"/>
    <property type="match status" value="1"/>
</dbReference>
<dbReference type="Pfam" id="PF00646">
    <property type="entry name" value="F-box"/>
    <property type="match status" value="1"/>
</dbReference>